<dbReference type="InterPro" id="IPR023997">
    <property type="entry name" value="TonB-dep_OMP_SusC/RagA_CS"/>
</dbReference>
<dbReference type="Gene3D" id="2.170.130.10">
    <property type="entry name" value="TonB-dependent receptor, plug domain"/>
    <property type="match status" value="1"/>
</dbReference>
<dbReference type="EMBL" id="JADILV010000021">
    <property type="protein sequence ID" value="MBO8483086.1"/>
    <property type="molecule type" value="Genomic_DNA"/>
</dbReference>
<dbReference type="InterPro" id="IPR039426">
    <property type="entry name" value="TonB-dep_rcpt-like"/>
</dbReference>
<dbReference type="Proteomes" id="UP000725002">
    <property type="component" value="Unassembled WGS sequence"/>
</dbReference>
<gene>
    <name evidence="10" type="ORF">IAB75_03080</name>
</gene>
<dbReference type="NCBIfam" id="TIGR04057">
    <property type="entry name" value="SusC_RagA_signa"/>
    <property type="match status" value="1"/>
</dbReference>
<dbReference type="InterPro" id="IPR008969">
    <property type="entry name" value="CarboxyPept-like_regulatory"/>
</dbReference>
<keyword evidence="4 7" id="KW-0812">Transmembrane</keyword>
<evidence type="ECO:0000256" key="4">
    <source>
        <dbReference type="ARBA" id="ARBA00022692"/>
    </source>
</evidence>
<evidence type="ECO:0000256" key="1">
    <source>
        <dbReference type="ARBA" id="ARBA00004571"/>
    </source>
</evidence>
<keyword evidence="2 7" id="KW-0813">Transport</keyword>
<accession>A0A940IHU8</accession>
<evidence type="ECO:0000256" key="7">
    <source>
        <dbReference type="PROSITE-ProRule" id="PRU01360"/>
    </source>
</evidence>
<evidence type="ECO:0000256" key="3">
    <source>
        <dbReference type="ARBA" id="ARBA00022452"/>
    </source>
</evidence>
<proteinExistence type="inferred from homology"/>
<evidence type="ECO:0000256" key="6">
    <source>
        <dbReference type="ARBA" id="ARBA00023237"/>
    </source>
</evidence>
<dbReference type="NCBIfam" id="TIGR04056">
    <property type="entry name" value="OMP_RagA_SusC"/>
    <property type="match status" value="1"/>
</dbReference>
<feature type="domain" description="TonB-dependent receptor plug" evidence="9">
    <location>
        <begin position="143"/>
        <end position="263"/>
    </location>
</feature>
<sequence>MNLNLKNEKLLGKLAMVIFLGVLSGGIQMFAGSSDLGGGITLQQQDTKQIEGIVLDENRQPVAGASVAIADDLSVGTITDVDGEFSISVPGNSDVIVSFIGYKDAVVPTQGVTYLEVQLIPDAQVLNEVVVTALGITRESKSLGYAMQEVDADGLQENKAVSVANMLQGKIAGVQISQSGSGMGGSTRIIMRGMNSLSGANQPLWVVDGVPINDGTTQQAGQWGGKDYAGSASQINPEDIESISVLKGANAAALYGSRAQSGAIIITTKKGKYGQPLQIEYNGNVEFTSLYKNIYGYQNVYGQGADGIWNGNSNTSWGPKMEGQMVTHWQVLKYNNPDYSEVALTPQPDYLHDFFNTGVSYNNSVTASAGGEHLSGRISFTDSRNDGVTPNHSIDRQFYDINTEFKSKWLTIGAKVNYMRERTENAPEQGVYSLMNQLNRMPRGIRLVDLKNAGLTDDGIVKNWSGLSSEFHNPYGVIMPENGNLRERNRIIGQLRANIRFTDWLNLTGRVGIDWFNDKHKVFTYNPLRDSVSSQYYYGQSDNQEINADLILNFNKTFNDFTVTANLGTSVYNTLSDSVSGEAGTFQVPGFHWMSNGSMRQASEGYYEKEIQSVFGNVSLSYKDMLYLDITGRNDWSSTLPSSNWSYFYPSVSLSAIVSEMVEMPEIIDFLKIRGSWAMVGNDTGAYQLDYVYGSYPRTEVNGTLLEMYLPDTYPLRNLKPEQTTSWEVGLDYRMFNDRLGIDFTYYNSHTTNQILSIGTSVTSGYVSKNINAGNIKSQGYEVMLYGTPVLTGDWQWDVNINWGLNRTTCLSLDESIKRHTLGSMDIASVVIEEGGRYGDIVANNAYKRNDAGQILIDDNGMPIKETDKVIGNMTPDWTGSFGTTLRWKGISLYALFDVRCGGDFISLTDALSTAAGTSARTLSGRDGTMVVGGIVESTGLPNTKQISSQAYWTGVGGLNGVAEEFMYDGSYIKLRELSLGWSLPSKWLHRTPLKSVRISAVARDLCFIFKNAPVNPEGAIGRADSSQAFELGSLPPTRTMGFSLNVKF</sequence>
<keyword evidence="3 7" id="KW-1134">Transmembrane beta strand</keyword>
<comment type="subcellular location">
    <subcellularLocation>
        <location evidence="1 7">Cell outer membrane</location>
        <topology evidence="1 7">Multi-pass membrane protein</topology>
    </subcellularLocation>
</comment>
<evidence type="ECO:0000313" key="11">
    <source>
        <dbReference type="Proteomes" id="UP000725002"/>
    </source>
</evidence>
<keyword evidence="8" id="KW-1133">Transmembrane helix</keyword>
<dbReference type="AlphaFoldDB" id="A0A940IHU8"/>
<dbReference type="PROSITE" id="PS52016">
    <property type="entry name" value="TONB_DEPENDENT_REC_3"/>
    <property type="match status" value="1"/>
</dbReference>
<comment type="similarity">
    <text evidence="7">Belongs to the TonB-dependent receptor family.</text>
</comment>
<dbReference type="Gene3D" id="2.40.170.20">
    <property type="entry name" value="TonB-dependent receptor, beta-barrel domain"/>
    <property type="match status" value="1"/>
</dbReference>
<reference evidence="10" key="1">
    <citation type="submission" date="2020-10" db="EMBL/GenBank/DDBJ databases">
        <authorList>
            <person name="Gilroy R."/>
        </authorList>
    </citation>
    <scope>NUCLEOTIDE SEQUENCE</scope>
    <source>
        <strain evidence="10">G3-8215</strain>
    </source>
</reference>
<evidence type="ECO:0000256" key="5">
    <source>
        <dbReference type="ARBA" id="ARBA00023136"/>
    </source>
</evidence>
<dbReference type="SUPFAM" id="SSF56935">
    <property type="entry name" value="Porins"/>
    <property type="match status" value="1"/>
</dbReference>
<dbReference type="Pfam" id="PF07715">
    <property type="entry name" value="Plug"/>
    <property type="match status" value="1"/>
</dbReference>
<feature type="transmembrane region" description="Helical" evidence="8">
    <location>
        <begin position="12"/>
        <end position="31"/>
    </location>
</feature>
<dbReference type="GO" id="GO:0009279">
    <property type="term" value="C:cell outer membrane"/>
    <property type="evidence" value="ECO:0007669"/>
    <property type="project" value="UniProtKB-SubCell"/>
</dbReference>
<dbReference type="InterPro" id="IPR036942">
    <property type="entry name" value="Beta-barrel_TonB_sf"/>
</dbReference>
<evidence type="ECO:0000313" key="10">
    <source>
        <dbReference type="EMBL" id="MBO8483086.1"/>
    </source>
</evidence>
<keyword evidence="6 7" id="KW-0998">Cell outer membrane</keyword>
<keyword evidence="5 7" id="KW-0472">Membrane</keyword>
<protein>
    <submittedName>
        <fullName evidence="10">SusC/RagA family TonB-linked outer membrane protein</fullName>
    </submittedName>
</protein>
<evidence type="ECO:0000259" key="9">
    <source>
        <dbReference type="Pfam" id="PF07715"/>
    </source>
</evidence>
<name>A0A940IHU8_9BACT</name>
<dbReference type="SUPFAM" id="SSF49464">
    <property type="entry name" value="Carboxypeptidase regulatory domain-like"/>
    <property type="match status" value="1"/>
</dbReference>
<dbReference type="InterPro" id="IPR012910">
    <property type="entry name" value="Plug_dom"/>
</dbReference>
<evidence type="ECO:0000256" key="2">
    <source>
        <dbReference type="ARBA" id="ARBA00022448"/>
    </source>
</evidence>
<evidence type="ECO:0000256" key="8">
    <source>
        <dbReference type="SAM" id="Phobius"/>
    </source>
</evidence>
<dbReference type="Gene3D" id="2.60.40.1120">
    <property type="entry name" value="Carboxypeptidase-like, regulatory domain"/>
    <property type="match status" value="1"/>
</dbReference>
<reference evidence="10" key="2">
    <citation type="journal article" date="2021" name="PeerJ">
        <title>Extensive microbial diversity within the chicken gut microbiome revealed by metagenomics and culture.</title>
        <authorList>
            <person name="Gilroy R."/>
            <person name="Ravi A."/>
            <person name="Getino M."/>
            <person name="Pursley I."/>
            <person name="Horton D.L."/>
            <person name="Alikhan N.F."/>
            <person name="Baker D."/>
            <person name="Gharbi K."/>
            <person name="Hall N."/>
            <person name="Watson M."/>
            <person name="Adriaenssens E.M."/>
            <person name="Foster-Nyarko E."/>
            <person name="Jarju S."/>
            <person name="Secka A."/>
            <person name="Antonio M."/>
            <person name="Oren A."/>
            <person name="Chaudhuri R.R."/>
            <person name="La Ragione R."/>
            <person name="Hildebrand F."/>
            <person name="Pallen M.J."/>
        </authorList>
    </citation>
    <scope>NUCLEOTIDE SEQUENCE</scope>
    <source>
        <strain evidence="10">G3-8215</strain>
    </source>
</reference>
<dbReference type="InterPro" id="IPR023996">
    <property type="entry name" value="TonB-dep_OMP_SusC/RagA"/>
</dbReference>
<comment type="caution">
    <text evidence="10">The sequence shown here is derived from an EMBL/GenBank/DDBJ whole genome shotgun (WGS) entry which is preliminary data.</text>
</comment>
<dbReference type="InterPro" id="IPR037066">
    <property type="entry name" value="Plug_dom_sf"/>
</dbReference>
<dbReference type="Pfam" id="PF13715">
    <property type="entry name" value="CarbopepD_reg_2"/>
    <property type="match status" value="1"/>
</dbReference>
<organism evidence="10 11">
    <name type="scientific">Candidatus Cryptobacteroides avicola</name>
    <dbReference type="NCBI Taxonomy" id="2840757"/>
    <lineage>
        <taxon>Bacteria</taxon>
        <taxon>Pseudomonadati</taxon>
        <taxon>Bacteroidota</taxon>
        <taxon>Bacteroidia</taxon>
        <taxon>Bacteroidales</taxon>
        <taxon>Candidatus Cryptobacteroides</taxon>
    </lineage>
</organism>